<evidence type="ECO:0000256" key="2">
    <source>
        <dbReference type="ARBA" id="ARBA00022679"/>
    </source>
</evidence>
<dbReference type="InterPro" id="IPR001098">
    <property type="entry name" value="DNA-dir_DNA_pol_A_palm_dom"/>
</dbReference>
<dbReference type="InterPro" id="IPR019760">
    <property type="entry name" value="DNA-dir_DNA_pol_A_CS"/>
</dbReference>
<dbReference type="Gene3D" id="3.30.420.390">
    <property type="match status" value="2"/>
</dbReference>
<organism evidence="7 8">
    <name type="scientific">Tortispora caseinolytica NRRL Y-17796</name>
    <dbReference type="NCBI Taxonomy" id="767744"/>
    <lineage>
        <taxon>Eukaryota</taxon>
        <taxon>Fungi</taxon>
        <taxon>Dikarya</taxon>
        <taxon>Ascomycota</taxon>
        <taxon>Saccharomycotina</taxon>
        <taxon>Trigonopsidomycetes</taxon>
        <taxon>Trigonopsidales</taxon>
        <taxon>Trigonopsidaceae</taxon>
        <taxon>Tortispora</taxon>
    </lineage>
</organism>
<protein>
    <recommendedName>
        <fullName evidence="1">DNA-directed DNA polymerase</fullName>
        <ecNumber evidence="1">2.7.7.7</ecNumber>
    </recommendedName>
    <alternativeName>
        <fullName evidence="5">Mitochondrial DNA polymerase catalytic subunit</fullName>
    </alternativeName>
</protein>
<dbReference type="PANTHER" id="PTHR10267">
    <property type="entry name" value="DNA POLYMERASE SUBUNIT GAMMA-1"/>
    <property type="match status" value="1"/>
</dbReference>
<dbReference type="InterPro" id="IPR002297">
    <property type="entry name" value="DNA-dir_DNA_pol_A_mt"/>
</dbReference>
<dbReference type="Gene3D" id="1.10.150.20">
    <property type="entry name" value="5' to 3' exonuclease, C-terminal subdomain"/>
    <property type="match status" value="1"/>
</dbReference>
<dbReference type="EMBL" id="KV453843">
    <property type="protein sequence ID" value="ODV88860.1"/>
    <property type="molecule type" value="Genomic_DNA"/>
</dbReference>
<dbReference type="PROSITE" id="PS00447">
    <property type="entry name" value="DNA_POLYMERASE_A"/>
    <property type="match status" value="1"/>
</dbReference>
<dbReference type="SMART" id="SM00482">
    <property type="entry name" value="POLAc"/>
    <property type="match status" value="1"/>
</dbReference>
<dbReference type="InterPro" id="IPR043502">
    <property type="entry name" value="DNA/RNA_pol_sf"/>
</dbReference>
<evidence type="ECO:0000313" key="7">
    <source>
        <dbReference type="EMBL" id="ODV88860.1"/>
    </source>
</evidence>
<dbReference type="Proteomes" id="UP000095023">
    <property type="component" value="Unassembled WGS sequence"/>
</dbReference>
<dbReference type="GO" id="GO:0003887">
    <property type="term" value="F:DNA-directed DNA polymerase activity"/>
    <property type="evidence" value="ECO:0007669"/>
    <property type="project" value="UniProtKB-KW"/>
</dbReference>
<dbReference type="Pfam" id="PF18136">
    <property type="entry name" value="DNApol_Exo"/>
    <property type="match status" value="1"/>
</dbReference>
<dbReference type="SUPFAM" id="SSF56672">
    <property type="entry name" value="DNA/RNA polymerases"/>
    <property type="match status" value="1"/>
</dbReference>
<dbReference type="GO" id="GO:0032043">
    <property type="term" value="P:mitochondrial DNA catabolic process"/>
    <property type="evidence" value="ECO:0007669"/>
    <property type="project" value="EnsemblFungi"/>
</dbReference>
<dbReference type="OrthoDB" id="5588663at2759"/>
<dbReference type="EC" id="2.7.7.7" evidence="1"/>
<keyword evidence="4" id="KW-0239">DNA-directed DNA polymerase</keyword>
<dbReference type="InterPro" id="IPR012337">
    <property type="entry name" value="RNaseH-like_sf"/>
</dbReference>
<name>A0A1E4TAT0_9ASCO</name>
<evidence type="ECO:0000256" key="5">
    <source>
        <dbReference type="ARBA" id="ARBA00031966"/>
    </source>
</evidence>
<accession>A0A1E4TAT0</accession>
<dbReference type="SUPFAM" id="SSF53098">
    <property type="entry name" value="Ribonuclease H-like"/>
    <property type="match status" value="1"/>
</dbReference>
<keyword evidence="8" id="KW-1185">Reference proteome</keyword>
<feature type="domain" description="DNA-directed DNA polymerase family A palm" evidence="6">
    <location>
        <begin position="687"/>
        <end position="920"/>
    </location>
</feature>
<dbReference type="Gene3D" id="3.30.70.370">
    <property type="match status" value="1"/>
</dbReference>
<dbReference type="GO" id="GO:0008408">
    <property type="term" value="F:3'-5' exonuclease activity"/>
    <property type="evidence" value="ECO:0007669"/>
    <property type="project" value="EnsemblFungi"/>
</dbReference>
<proteinExistence type="predicted"/>
<dbReference type="InterPro" id="IPR041336">
    <property type="entry name" value="DNApol_Exo"/>
</dbReference>
<evidence type="ECO:0000313" key="8">
    <source>
        <dbReference type="Proteomes" id="UP000095023"/>
    </source>
</evidence>
<evidence type="ECO:0000256" key="4">
    <source>
        <dbReference type="ARBA" id="ARBA00022932"/>
    </source>
</evidence>
<gene>
    <name evidence="7" type="ORF">CANCADRAFT_32312</name>
</gene>
<dbReference type="GO" id="GO:0006264">
    <property type="term" value="P:mitochondrial DNA replication"/>
    <property type="evidence" value="ECO:0007669"/>
    <property type="project" value="EnsemblFungi"/>
</dbReference>
<dbReference type="Pfam" id="PF00476">
    <property type="entry name" value="DNA_pol_A"/>
    <property type="match status" value="1"/>
</dbReference>
<dbReference type="GO" id="GO:0005760">
    <property type="term" value="C:gamma DNA polymerase complex"/>
    <property type="evidence" value="ECO:0007669"/>
    <property type="project" value="InterPro"/>
</dbReference>
<sequence>MKRIALCSSSALLHLGKCSRCMYSVATAAATATAPANDAVHEPPKLRINSVGIQHISPYMHQQLFPGTPPNIIDPQIEKIADAHLRSHGLLKTLPKPVTPIELDLPKLQGRNIAEHFQNIGKNASEPYRSIASDFARAELPPIPISWLFEPGWHKYTPDGKPEPVPYPDEDAIVFDTEVLYKICPYPVMATAVSKTAWYGWVSPWLVDNRQNYTLMPLGPGAHPQIAIGHNVGFDRSKVLEEYNIHASKRMFLDTMSLHIASSGMCSSQRPKWSGYMKAAAEREQTVTGIKNRNLKSLLLTNDESGDMEQWMTVSSLNSLPDTAKLHCDIDLDKSLRDQFSTTDKEEIVDNFQALMNYCALDVRATHMVFRQVLPKFFETCPHPITFAVQRHLSSQILPVNRSWNNYLEAAENLYQKLSVEIVEQLKVLAEEAVKLRDDPERVKSDVWLSQLDWTTHTRTKIDKEGNEVPVYSRKLPGYPKWYRDLIPRIGAELKITARSRTAIILLRLAWNHYPIFWSNMFGFTFRAPLEDKASLLKRNQVYCAFPSNTVYDDLSPADKRLFDDKEHAYFRIPHSGGPTARCTNPLAKGYISAFENGILSSEFPLAKKTLESSSQCSYWISARERIRSQFVVWAGEQNIDNMGLSEMPEEGLGFIIPLLIPMGTITRRAVESTWLTASNAKKTRLGSELKAMVTAPPGYSFVGADVDSEELWIASLVGDSRFGFHGASAVGWMTLEGVKSDGTDLHSKTASILKISRDHAKVFNYGRIYGAGQQFAAQLLMQFNNELSQVEAKKLAATLYQNTKGRKLTSKVFRPDKDSFWGYGSESVLFNELETISLGESPRTPALGAGITEALRRENLPSKTSYLTSRVNWAIQSSGVDYLHLLILSMDYLCDLYGIDARLCLTVHDEIRYLCKDEDRFRVAMALQVSNIWTRALFCYQLGINDIPESCAFFSAIDIDHVLRKEVNMPCVTPSHPDAIPPGIALSMRELLQSGENCELGPALRDDTFVPEGKFKPIVAARTKATGQKRAYNAAYLLAQTQLKGGLRMGEAMAQKIPAKMRQLYQTQAV</sequence>
<evidence type="ECO:0000259" key="6">
    <source>
        <dbReference type="SMART" id="SM00482"/>
    </source>
</evidence>
<reference evidence="8" key="1">
    <citation type="submission" date="2016-02" db="EMBL/GenBank/DDBJ databases">
        <title>Comparative genomics of biotechnologically important yeasts.</title>
        <authorList>
            <consortium name="DOE Joint Genome Institute"/>
            <person name="Riley R."/>
            <person name="Haridas S."/>
            <person name="Wolfe K.H."/>
            <person name="Lopes M.R."/>
            <person name="Hittinger C.T."/>
            <person name="Goker M."/>
            <person name="Salamov A."/>
            <person name="Wisecaver J."/>
            <person name="Long T.M."/>
            <person name="Aerts A.L."/>
            <person name="Barry K."/>
            <person name="Choi C."/>
            <person name="Clum A."/>
            <person name="Coughlan A.Y."/>
            <person name="Deshpande S."/>
            <person name="Douglass A.P."/>
            <person name="Hanson S.J."/>
            <person name="Klenk H.-P."/>
            <person name="Labutti K."/>
            <person name="Lapidus A."/>
            <person name="Lindquist E."/>
            <person name="Lipzen A."/>
            <person name="Meier-Kolthoff J.P."/>
            <person name="Ohm R.A."/>
            <person name="Otillar R.P."/>
            <person name="Pangilinan J."/>
            <person name="Peng Y."/>
            <person name="Rokas A."/>
            <person name="Rosa C.A."/>
            <person name="Scheuner C."/>
            <person name="Sibirny A.A."/>
            <person name="Slot J.C."/>
            <person name="Stielow J.B."/>
            <person name="Sun H."/>
            <person name="Kurtzman C.P."/>
            <person name="Blackwell M."/>
            <person name="Jeffries T.W."/>
            <person name="Grigoriev I.V."/>
        </authorList>
    </citation>
    <scope>NUCLEOTIDE SEQUENCE [LARGE SCALE GENOMIC DNA]</scope>
    <source>
        <strain evidence="8">NRRL Y-17796</strain>
    </source>
</reference>
<dbReference type="AlphaFoldDB" id="A0A1E4TAT0"/>
<evidence type="ECO:0000256" key="3">
    <source>
        <dbReference type="ARBA" id="ARBA00022695"/>
    </source>
</evidence>
<dbReference type="PANTHER" id="PTHR10267:SF0">
    <property type="entry name" value="DNA POLYMERASE SUBUNIT GAMMA-1"/>
    <property type="match status" value="1"/>
</dbReference>
<dbReference type="GO" id="GO:0003677">
    <property type="term" value="F:DNA binding"/>
    <property type="evidence" value="ECO:0007669"/>
    <property type="project" value="InterPro"/>
</dbReference>
<evidence type="ECO:0000256" key="1">
    <source>
        <dbReference type="ARBA" id="ARBA00012417"/>
    </source>
</evidence>
<keyword evidence="3" id="KW-0548">Nucleotidyltransferase</keyword>
<dbReference type="GO" id="GO:0006995">
    <property type="term" value="P:cellular response to nitrogen starvation"/>
    <property type="evidence" value="ECO:0007669"/>
    <property type="project" value="EnsemblFungi"/>
</dbReference>
<dbReference type="PRINTS" id="PR00867">
    <property type="entry name" value="DNAPOLG"/>
</dbReference>
<keyword evidence="2" id="KW-0808">Transferase</keyword>